<keyword evidence="3" id="KW-1185">Reference proteome</keyword>
<name>A0AA39XKX9_9PEZI</name>
<feature type="compositionally biased region" description="Pro residues" evidence="1">
    <location>
        <begin position="1"/>
        <end position="10"/>
    </location>
</feature>
<evidence type="ECO:0000256" key="1">
    <source>
        <dbReference type="SAM" id="MobiDB-lite"/>
    </source>
</evidence>
<feature type="region of interest" description="Disordered" evidence="1">
    <location>
        <begin position="1"/>
        <end position="45"/>
    </location>
</feature>
<accession>A0AA39XKX9</accession>
<proteinExistence type="predicted"/>
<comment type="caution">
    <text evidence="2">The sequence shown here is derived from an EMBL/GenBank/DDBJ whole genome shotgun (WGS) entry which is preliminary data.</text>
</comment>
<evidence type="ECO:0000313" key="2">
    <source>
        <dbReference type="EMBL" id="KAK0634965.1"/>
    </source>
</evidence>
<protein>
    <submittedName>
        <fullName evidence="2">Uncharacterized protein</fullName>
    </submittedName>
</protein>
<feature type="compositionally biased region" description="Polar residues" evidence="1">
    <location>
        <begin position="13"/>
        <end position="36"/>
    </location>
</feature>
<gene>
    <name evidence="2" type="ORF">B0T17DRAFT_23688</name>
</gene>
<dbReference type="Proteomes" id="UP001174934">
    <property type="component" value="Unassembled WGS sequence"/>
</dbReference>
<reference evidence="2" key="1">
    <citation type="submission" date="2023-06" db="EMBL/GenBank/DDBJ databases">
        <title>Genome-scale phylogeny and comparative genomics of the fungal order Sordariales.</title>
        <authorList>
            <consortium name="Lawrence Berkeley National Laboratory"/>
            <person name="Hensen N."/>
            <person name="Bonometti L."/>
            <person name="Westerberg I."/>
            <person name="Brannstrom I.O."/>
            <person name="Guillou S."/>
            <person name="Cros-Aarteil S."/>
            <person name="Calhoun S."/>
            <person name="Haridas S."/>
            <person name="Kuo A."/>
            <person name="Mondo S."/>
            <person name="Pangilinan J."/>
            <person name="Riley R."/>
            <person name="LaButti K."/>
            <person name="Andreopoulos B."/>
            <person name="Lipzen A."/>
            <person name="Chen C."/>
            <person name="Yanf M."/>
            <person name="Daum C."/>
            <person name="Ng V."/>
            <person name="Clum A."/>
            <person name="Steindorff A."/>
            <person name="Ohm R."/>
            <person name="Martin F."/>
            <person name="Silar P."/>
            <person name="Natvig D."/>
            <person name="Lalanne C."/>
            <person name="Gautier V."/>
            <person name="Ament-velasquez S.L."/>
            <person name="Kruys A."/>
            <person name="Hutchinson M.I."/>
            <person name="Powell A.J."/>
            <person name="Barry K."/>
            <person name="Miller A.N."/>
            <person name="Grigoriev I.V."/>
            <person name="Debuchy R."/>
            <person name="Gladieux P."/>
            <person name="Thoren M.H."/>
            <person name="Johannesson H."/>
        </authorList>
    </citation>
    <scope>NUCLEOTIDE SEQUENCE</scope>
    <source>
        <strain evidence="2">SMH3391-2</strain>
    </source>
</reference>
<dbReference type="AlphaFoldDB" id="A0AA39XKX9"/>
<evidence type="ECO:0000313" key="3">
    <source>
        <dbReference type="Proteomes" id="UP001174934"/>
    </source>
</evidence>
<organism evidence="2 3">
    <name type="scientific">Bombardia bombarda</name>
    <dbReference type="NCBI Taxonomy" id="252184"/>
    <lineage>
        <taxon>Eukaryota</taxon>
        <taxon>Fungi</taxon>
        <taxon>Dikarya</taxon>
        <taxon>Ascomycota</taxon>
        <taxon>Pezizomycotina</taxon>
        <taxon>Sordariomycetes</taxon>
        <taxon>Sordariomycetidae</taxon>
        <taxon>Sordariales</taxon>
        <taxon>Lasiosphaeriaceae</taxon>
        <taxon>Bombardia</taxon>
    </lineage>
</organism>
<sequence>MDGRWRPPPVNSHWGSSTGQQLPSTSFSIPISQSPSHPRPPVDAPPIAHCPLPIAHCPLPIAHRPSPIAQWCIGCSTGGLPHSCCAHEVEELDSWCRPLTPATSDQRVTGQ</sequence>
<dbReference type="EMBL" id="JAULSR010000001">
    <property type="protein sequence ID" value="KAK0634965.1"/>
    <property type="molecule type" value="Genomic_DNA"/>
</dbReference>